<gene>
    <name evidence="1" type="ORF">HINF_LOCUS34896</name>
</gene>
<organism evidence="1 2">
    <name type="scientific">Hexamita inflata</name>
    <dbReference type="NCBI Taxonomy" id="28002"/>
    <lineage>
        <taxon>Eukaryota</taxon>
        <taxon>Metamonada</taxon>
        <taxon>Diplomonadida</taxon>
        <taxon>Hexamitidae</taxon>
        <taxon>Hexamitinae</taxon>
        <taxon>Hexamita</taxon>
    </lineage>
</organism>
<dbReference type="EMBL" id="CAXDID020000125">
    <property type="protein sequence ID" value="CAL6033292.1"/>
    <property type="molecule type" value="Genomic_DNA"/>
</dbReference>
<protein>
    <submittedName>
        <fullName evidence="1">Glycosyltransferase</fullName>
    </submittedName>
</protein>
<proteinExistence type="predicted"/>
<name>A0ABP1JA64_9EUKA</name>
<comment type="caution">
    <text evidence="1">The sequence shown here is derived from an EMBL/GenBank/DDBJ whole genome shotgun (WGS) entry which is preliminary data.</text>
</comment>
<reference evidence="1 2" key="1">
    <citation type="submission" date="2024-07" db="EMBL/GenBank/DDBJ databases">
        <authorList>
            <person name="Akdeniz Z."/>
        </authorList>
    </citation>
    <scope>NUCLEOTIDE SEQUENCE [LARGE SCALE GENOMIC DNA]</scope>
</reference>
<accession>A0ABP1JA64</accession>
<dbReference type="Proteomes" id="UP001642409">
    <property type="component" value="Unassembled WGS sequence"/>
</dbReference>
<sequence length="87" mass="10148">MIIFTSILSKHAFLIIAYNQNKLLQTLVSQIDHPNSDIYIHYDAKFELPIINMKFSSLYFTDRIAVTWGTFSLVEAELTLFERAFTQ</sequence>
<keyword evidence="2" id="KW-1185">Reference proteome</keyword>
<evidence type="ECO:0000313" key="1">
    <source>
        <dbReference type="EMBL" id="CAL6033292.1"/>
    </source>
</evidence>
<evidence type="ECO:0000313" key="2">
    <source>
        <dbReference type="Proteomes" id="UP001642409"/>
    </source>
</evidence>